<proteinExistence type="predicted"/>
<dbReference type="RefSeq" id="WP_344928160.1">
    <property type="nucleotide sequence ID" value="NZ_BAABCW010000010.1"/>
</dbReference>
<comment type="caution">
    <text evidence="1">The sequence shown here is derived from an EMBL/GenBank/DDBJ whole genome shotgun (WGS) entry which is preliminary data.</text>
</comment>
<keyword evidence="2" id="KW-1185">Reference proteome</keyword>
<sequence>MKNCLYILIFTLSIYSCATTKNDLLEKKISTNTSDTLRIANDELEYEILIIEPGFNSWVTTQKPRGFYNEKFLENRNRLYVLEYNQRVLQPQRFNPNLYEQQINYNSGIHYGYEVNYMLYNYFLYFEQRYKQNFTFSRG</sequence>
<gene>
    <name evidence="1" type="ORF">GCM10022393_26580</name>
</gene>
<dbReference type="Pfam" id="PF19643">
    <property type="entry name" value="DUF6146"/>
    <property type="match status" value="1"/>
</dbReference>
<accession>A0ABP6ULF1</accession>
<evidence type="ECO:0000313" key="2">
    <source>
        <dbReference type="Proteomes" id="UP001500459"/>
    </source>
</evidence>
<protein>
    <submittedName>
        <fullName evidence="1">DUF6146 family protein</fullName>
    </submittedName>
</protein>
<name>A0ABP6ULF1_9FLAO</name>
<dbReference type="PROSITE" id="PS51257">
    <property type="entry name" value="PROKAR_LIPOPROTEIN"/>
    <property type="match status" value="1"/>
</dbReference>
<organism evidence="1 2">
    <name type="scientific">Aquimarina addita</name>
    <dbReference type="NCBI Taxonomy" id="870485"/>
    <lineage>
        <taxon>Bacteria</taxon>
        <taxon>Pseudomonadati</taxon>
        <taxon>Bacteroidota</taxon>
        <taxon>Flavobacteriia</taxon>
        <taxon>Flavobacteriales</taxon>
        <taxon>Flavobacteriaceae</taxon>
        <taxon>Aquimarina</taxon>
    </lineage>
</organism>
<dbReference type="InterPro" id="IPR046144">
    <property type="entry name" value="DUF6146"/>
</dbReference>
<dbReference type="Proteomes" id="UP001500459">
    <property type="component" value="Unassembled WGS sequence"/>
</dbReference>
<reference evidence="2" key="1">
    <citation type="journal article" date="2019" name="Int. J. Syst. Evol. Microbiol.">
        <title>The Global Catalogue of Microorganisms (GCM) 10K type strain sequencing project: providing services to taxonomists for standard genome sequencing and annotation.</title>
        <authorList>
            <consortium name="The Broad Institute Genomics Platform"/>
            <consortium name="The Broad Institute Genome Sequencing Center for Infectious Disease"/>
            <person name="Wu L."/>
            <person name="Ma J."/>
        </authorList>
    </citation>
    <scope>NUCLEOTIDE SEQUENCE [LARGE SCALE GENOMIC DNA]</scope>
    <source>
        <strain evidence="2">JCM 17106</strain>
    </source>
</reference>
<dbReference type="EMBL" id="BAABCW010000010">
    <property type="protein sequence ID" value="GAA3511506.1"/>
    <property type="molecule type" value="Genomic_DNA"/>
</dbReference>
<evidence type="ECO:0000313" key="1">
    <source>
        <dbReference type="EMBL" id="GAA3511506.1"/>
    </source>
</evidence>